<dbReference type="PANTHER" id="PTHR22911:SF79">
    <property type="entry name" value="MOBA-LIKE NTP TRANSFERASE DOMAIN-CONTAINING PROTEIN"/>
    <property type="match status" value="1"/>
</dbReference>
<gene>
    <name evidence="3" type="ORF">HHL17_28315</name>
</gene>
<dbReference type="Pfam" id="PF00892">
    <property type="entry name" value="EamA"/>
    <property type="match status" value="2"/>
</dbReference>
<feature type="transmembrane region" description="Helical" evidence="1">
    <location>
        <begin position="141"/>
        <end position="159"/>
    </location>
</feature>
<accession>A0A848GVB5</accession>
<reference evidence="3 4" key="1">
    <citation type="submission" date="2020-04" db="EMBL/GenBank/DDBJ databases">
        <title>Chitinophaga sp. G-6-1-13 sp. nov., isolated from soil.</title>
        <authorList>
            <person name="Dahal R.H."/>
            <person name="Chaudhary D.K."/>
        </authorList>
    </citation>
    <scope>NUCLEOTIDE SEQUENCE [LARGE SCALE GENOMIC DNA]</scope>
    <source>
        <strain evidence="3 4">G-6-1-13</strain>
    </source>
</reference>
<dbReference type="AlphaFoldDB" id="A0A848GVB5"/>
<evidence type="ECO:0000256" key="1">
    <source>
        <dbReference type="SAM" id="Phobius"/>
    </source>
</evidence>
<evidence type="ECO:0000313" key="4">
    <source>
        <dbReference type="Proteomes" id="UP000583266"/>
    </source>
</evidence>
<protein>
    <submittedName>
        <fullName evidence="3">DMT family transporter</fullName>
    </submittedName>
</protein>
<organism evidence="3 4">
    <name type="scientific">Chitinophaga fulva</name>
    <dbReference type="NCBI Taxonomy" id="2728842"/>
    <lineage>
        <taxon>Bacteria</taxon>
        <taxon>Pseudomonadati</taxon>
        <taxon>Bacteroidota</taxon>
        <taxon>Chitinophagia</taxon>
        <taxon>Chitinophagales</taxon>
        <taxon>Chitinophagaceae</taxon>
        <taxon>Chitinophaga</taxon>
    </lineage>
</organism>
<keyword evidence="1" id="KW-0812">Transmembrane</keyword>
<dbReference type="Proteomes" id="UP000583266">
    <property type="component" value="Unassembled WGS sequence"/>
</dbReference>
<feature type="transmembrane region" description="Helical" evidence="1">
    <location>
        <begin position="88"/>
        <end position="109"/>
    </location>
</feature>
<feature type="transmembrane region" description="Helical" evidence="1">
    <location>
        <begin position="171"/>
        <end position="195"/>
    </location>
</feature>
<evidence type="ECO:0000259" key="2">
    <source>
        <dbReference type="Pfam" id="PF00892"/>
    </source>
</evidence>
<evidence type="ECO:0000313" key="3">
    <source>
        <dbReference type="EMBL" id="NML41132.1"/>
    </source>
</evidence>
<feature type="transmembrane region" description="Helical" evidence="1">
    <location>
        <begin position="116"/>
        <end position="135"/>
    </location>
</feature>
<name>A0A848GVB5_9BACT</name>
<dbReference type="PANTHER" id="PTHR22911">
    <property type="entry name" value="ACYL-MALONYL CONDENSING ENZYME-RELATED"/>
    <property type="match status" value="1"/>
</dbReference>
<dbReference type="InterPro" id="IPR000620">
    <property type="entry name" value="EamA_dom"/>
</dbReference>
<dbReference type="RefSeq" id="WP_169228185.1">
    <property type="nucleotide sequence ID" value="NZ_JABBGC010000003.1"/>
</dbReference>
<proteinExistence type="predicted"/>
<feature type="transmembrane region" description="Helical" evidence="1">
    <location>
        <begin position="207"/>
        <end position="225"/>
    </location>
</feature>
<dbReference type="EMBL" id="JABBGC010000003">
    <property type="protein sequence ID" value="NML41132.1"/>
    <property type="molecule type" value="Genomic_DNA"/>
</dbReference>
<dbReference type="InterPro" id="IPR037185">
    <property type="entry name" value="EmrE-like"/>
</dbReference>
<dbReference type="GO" id="GO:0016020">
    <property type="term" value="C:membrane"/>
    <property type="evidence" value="ECO:0007669"/>
    <property type="project" value="InterPro"/>
</dbReference>
<feature type="transmembrane region" description="Helical" evidence="1">
    <location>
        <begin position="32"/>
        <end position="51"/>
    </location>
</feature>
<feature type="domain" description="EamA" evidence="2">
    <location>
        <begin position="5"/>
        <end position="133"/>
    </location>
</feature>
<keyword evidence="1" id="KW-0472">Membrane</keyword>
<sequence length="311" mass="35181">MKKTYFILHFSVVIAAFTGIFGKLISLNEGLLVWYRIFFSFVWLFFIVKLFRVNTAITTREKLDIAKIGLLISIHWIFFYGSIKYGNISIGAVCYCLTSFFTAIFAPIINRKKFAVTELVLSLFTLLGISLIFHFDVSYQLGIALGTISSAFAALYTIYNERLVKKYDSKLINYYQMMGGTIGWGILLPVYLHYFPVKSILPGMEDTVYLLLLSLICTVGLYIMFAESLKRIPAFTVNLSFNMEPIYAITMAFLFFGEGKQVNGAFYVGLLLVGVSVILQTVISVQQKRRLVRNAGVFEVSGVSDDIRDSH</sequence>
<comment type="caution">
    <text evidence="3">The sequence shown here is derived from an EMBL/GenBank/DDBJ whole genome shotgun (WGS) entry which is preliminary data.</text>
</comment>
<feature type="transmembrane region" description="Helical" evidence="1">
    <location>
        <begin position="63"/>
        <end position="82"/>
    </location>
</feature>
<keyword evidence="1" id="KW-1133">Transmembrane helix</keyword>
<feature type="transmembrane region" description="Helical" evidence="1">
    <location>
        <begin position="262"/>
        <end position="283"/>
    </location>
</feature>
<keyword evidence="4" id="KW-1185">Reference proteome</keyword>
<feature type="domain" description="EamA" evidence="2">
    <location>
        <begin position="141"/>
        <end position="279"/>
    </location>
</feature>
<feature type="transmembrane region" description="Helical" evidence="1">
    <location>
        <begin position="237"/>
        <end position="256"/>
    </location>
</feature>
<dbReference type="SUPFAM" id="SSF103481">
    <property type="entry name" value="Multidrug resistance efflux transporter EmrE"/>
    <property type="match status" value="1"/>
</dbReference>